<sequence length="117" mass="13806">MGGKTSKKLSNQEVQRFVQQTQLQPYVIQQIYDAFIDRAGRNGRMNVAEFKQAYNQIKPNYDPYNIYGNDMEAERIFMMFDADRNGVLTFDEFINAFIQIQRGNISSYELMLKEYSF</sequence>
<evidence type="ECO:0000256" key="1">
    <source>
        <dbReference type="ARBA" id="ARBA00022837"/>
    </source>
</evidence>
<gene>
    <name evidence="3" type="ORF">XAT740_LOCUS2632</name>
</gene>
<name>A0A813SDW4_ADIRI</name>
<dbReference type="InterPro" id="IPR011992">
    <property type="entry name" value="EF-hand-dom_pair"/>
</dbReference>
<reference evidence="3" key="1">
    <citation type="submission" date="2021-02" db="EMBL/GenBank/DDBJ databases">
        <authorList>
            <person name="Nowell W R."/>
        </authorList>
    </citation>
    <scope>NUCLEOTIDE SEQUENCE</scope>
</reference>
<keyword evidence="1" id="KW-0106">Calcium</keyword>
<evidence type="ECO:0000313" key="4">
    <source>
        <dbReference type="Proteomes" id="UP000663828"/>
    </source>
</evidence>
<dbReference type="SMART" id="SM00054">
    <property type="entry name" value="EFh"/>
    <property type="match status" value="1"/>
</dbReference>
<dbReference type="PROSITE" id="PS00018">
    <property type="entry name" value="EF_HAND_1"/>
    <property type="match status" value="1"/>
</dbReference>
<comment type="caution">
    <text evidence="3">The sequence shown here is derived from an EMBL/GenBank/DDBJ whole genome shotgun (WGS) entry which is preliminary data.</text>
</comment>
<evidence type="ECO:0000313" key="3">
    <source>
        <dbReference type="EMBL" id="CAF0794024.1"/>
    </source>
</evidence>
<dbReference type="PROSITE" id="PS50222">
    <property type="entry name" value="EF_HAND_2"/>
    <property type="match status" value="1"/>
</dbReference>
<evidence type="ECO:0000259" key="2">
    <source>
        <dbReference type="PROSITE" id="PS50222"/>
    </source>
</evidence>
<dbReference type="EMBL" id="CAJNOR010000093">
    <property type="protein sequence ID" value="CAF0794024.1"/>
    <property type="molecule type" value="Genomic_DNA"/>
</dbReference>
<dbReference type="InterPro" id="IPR018247">
    <property type="entry name" value="EF_Hand_1_Ca_BS"/>
</dbReference>
<protein>
    <recommendedName>
        <fullName evidence="2">EF-hand domain-containing protein</fullName>
    </recommendedName>
</protein>
<accession>A0A813SDW4</accession>
<proteinExistence type="predicted"/>
<dbReference type="SUPFAM" id="SSF47473">
    <property type="entry name" value="EF-hand"/>
    <property type="match status" value="1"/>
</dbReference>
<dbReference type="GO" id="GO:0005509">
    <property type="term" value="F:calcium ion binding"/>
    <property type="evidence" value="ECO:0007669"/>
    <property type="project" value="InterPro"/>
</dbReference>
<dbReference type="AlphaFoldDB" id="A0A813SDW4"/>
<dbReference type="InterPro" id="IPR002048">
    <property type="entry name" value="EF_hand_dom"/>
</dbReference>
<dbReference type="Proteomes" id="UP000663828">
    <property type="component" value="Unassembled WGS sequence"/>
</dbReference>
<organism evidence="3 4">
    <name type="scientific">Adineta ricciae</name>
    <name type="common">Rotifer</name>
    <dbReference type="NCBI Taxonomy" id="249248"/>
    <lineage>
        <taxon>Eukaryota</taxon>
        <taxon>Metazoa</taxon>
        <taxon>Spiralia</taxon>
        <taxon>Gnathifera</taxon>
        <taxon>Rotifera</taxon>
        <taxon>Eurotatoria</taxon>
        <taxon>Bdelloidea</taxon>
        <taxon>Adinetida</taxon>
        <taxon>Adinetidae</taxon>
        <taxon>Adineta</taxon>
    </lineage>
</organism>
<dbReference type="Gene3D" id="1.10.238.10">
    <property type="entry name" value="EF-hand"/>
    <property type="match status" value="1"/>
</dbReference>
<dbReference type="Pfam" id="PF13499">
    <property type="entry name" value="EF-hand_7"/>
    <property type="match status" value="1"/>
</dbReference>
<feature type="domain" description="EF-hand" evidence="2">
    <location>
        <begin position="68"/>
        <end position="103"/>
    </location>
</feature>
<keyword evidence="4" id="KW-1185">Reference proteome</keyword>